<reference evidence="19 20" key="1">
    <citation type="journal article" date="2016" name="Genome Announc.">
        <title>Draft Genome Sequence of the Anaerobic Ammonium-Oxidizing Bacterium 'Candidatus Brocadia sp. 40'.</title>
        <authorList>
            <person name="Ali M."/>
            <person name="Haroon M.F."/>
            <person name="Narita Y."/>
            <person name="Zhang L."/>
            <person name="Rangel Shaw D."/>
            <person name="Okabe S."/>
            <person name="Saikaly P.E."/>
        </authorList>
    </citation>
    <scope>NUCLEOTIDE SEQUENCE [LARGE SCALE GENOMIC DNA]</scope>
    <source>
        <strain evidence="19 20">40</strain>
    </source>
</reference>
<dbReference type="AlphaFoldDB" id="A0A1V6LZN1"/>
<feature type="transmembrane region" description="Helical" evidence="14">
    <location>
        <begin position="113"/>
        <end position="134"/>
    </location>
</feature>
<dbReference type="PANTHER" id="PTHR39188:SF3">
    <property type="entry name" value="STAGE IV SPORULATION PROTEIN FB"/>
    <property type="match status" value="1"/>
</dbReference>
<gene>
    <name evidence="19" type="ORF">BIY37_07820</name>
</gene>
<dbReference type="Pfam" id="PF02163">
    <property type="entry name" value="Peptidase_M50"/>
    <property type="match status" value="2"/>
</dbReference>
<evidence type="ECO:0000256" key="13">
    <source>
        <dbReference type="ARBA" id="ARBA00023136"/>
    </source>
</evidence>
<evidence type="ECO:0000256" key="2">
    <source>
        <dbReference type="ARBA" id="ARBA00007931"/>
    </source>
</evidence>
<evidence type="ECO:0000256" key="7">
    <source>
        <dbReference type="ARBA" id="ARBA00022737"/>
    </source>
</evidence>
<evidence type="ECO:0000313" key="19">
    <source>
        <dbReference type="EMBL" id="OQD45601.1"/>
    </source>
</evidence>
<evidence type="ECO:0000259" key="18">
    <source>
        <dbReference type="PROSITE" id="PS51371"/>
    </source>
</evidence>
<keyword evidence="8 14" id="KW-0378">Hydrolase</keyword>
<evidence type="ECO:0000256" key="4">
    <source>
        <dbReference type="ARBA" id="ARBA00022670"/>
    </source>
</evidence>
<evidence type="ECO:0000256" key="12">
    <source>
        <dbReference type="ARBA" id="ARBA00023122"/>
    </source>
</evidence>
<name>A0A1V6LZN1_9BACT</name>
<keyword evidence="9 14" id="KW-0862">Zinc</keyword>
<feature type="active site" evidence="15">
    <location>
        <position position="73"/>
    </location>
</feature>
<dbReference type="InterPro" id="IPR008915">
    <property type="entry name" value="Peptidase_M50"/>
</dbReference>
<feature type="transmembrane region" description="Helical" evidence="14">
    <location>
        <begin position="189"/>
        <end position="209"/>
    </location>
</feature>
<keyword evidence="11 14" id="KW-0482">Metalloprotease</keyword>
<evidence type="ECO:0000256" key="3">
    <source>
        <dbReference type="ARBA" id="ARBA00022475"/>
    </source>
</evidence>
<keyword evidence="20" id="KW-1185">Reference proteome</keyword>
<keyword evidence="12 17" id="KW-0129">CBS domain</keyword>
<proteinExistence type="inferred from homology"/>
<dbReference type="Proteomes" id="UP000242219">
    <property type="component" value="Unassembled WGS sequence"/>
</dbReference>
<comment type="subcellular location">
    <subcellularLocation>
        <location evidence="1 14">Cell membrane</location>
        <topology evidence="1 14">Multi-pass membrane protein</topology>
    </subcellularLocation>
</comment>
<evidence type="ECO:0000256" key="6">
    <source>
        <dbReference type="ARBA" id="ARBA00022723"/>
    </source>
</evidence>
<accession>A0A1V6LZN1</accession>
<comment type="caution">
    <text evidence="19">The sequence shown here is derived from an EMBL/GenBank/DDBJ whole genome shotgun (WGS) entry which is preliminary data.</text>
</comment>
<comment type="cofactor">
    <cofactor evidence="14 16">
        <name>Zn(2+)</name>
        <dbReference type="ChEBI" id="CHEBI:29105"/>
    </cofactor>
    <text evidence="14 16">Binds 1 zinc ion per subunit.</text>
</comment>
<feature type="domain" description="CBS" evidence="18">
    <location>
        <begin position="316"/>
        <end position="372"/>
    </location>
</feature>
<dbReference type="GO" id="GO:0008237">
    <property type="term" value="F:metallopeptidase activity"/>
    <property type="evidence" value="ECO:0007669"/>
    <property type="project" value="UniProtKB-UniRule"/>
</dbReference>
<dbReference type="PANTHER" id="PTHR39188">
    <property type="entry name" value="MEMBRANE-ASSOCIATED ZINC METALLOPROTEASE M50B"/>
    <property type="match status" value="1"/>
</dbReference>
<dbReference type="PIRSF" id="PIRSF006404">
    <property type="entry name" value="UCP006404_Pept_M50_CBS"/>
    <property type="match status" value="1"/>
</dbReference>
<dbReference type="GO" id="GO:0006508">
    <property type="term" value="P:proteolysis"/>
    <property type="evidence" value="ECO:0007669"/>
    <property type="project" value="UniProtKB-KW"/>
</dbReference>
<keyword evidence="10 14" id="KW-1133">Transmembrane helix</keyword>
<organism evidence="19 20">
    <name type="scientific">Candidatus Brocadia sapporoensis</name>
    <dbReference type="NCBI Taxonomy" id="392547"/>
    <lineage>
        <taxon>Bacteria</taxon>
        <taxon>Pseudomonadati</taxon>
        <taxon>Planctomycetota</taxon>
        <taxon>Candidatus Brocadiia</taxon>
        <taxon>Candidatus Brocadiales</taxon>
        <taxon>Candidatus Brocadiaceae</taxon>
        <taxon>Candidatus Brocadia</taxon>
    </lineage>
</organism>
<evidence type="ECO:0000256" key="9">
    <source>
        <dbReference type="ARBA" id="ARBA00022833"/>
    </source>
</evidence>
<evidence type="ECO:0000256" key="8">
    <source>
        <dbReference type="ARBA" id="ARBA00022801"/>
    </source>
</evidence>
<dbReference type="SMART" id="SM00116">
    <property type="entry name" value="CBS"/>
    <property type="match status" value="2"/>
</dbReference>
<dbReference type="RefSeq" id="WP_070067258.1">
    <property type="nucleotide sequence ID" value="NZ_MJUW02000082.1"/>
</dbReference>
<evidence type="ECO:0000256" key="14">
    <source>
        <dbReference type="PIRNR" id="PIRNR006404"/>
    </source>
</evidence>
<keyword evidence="13 14" id="KW-0472">Membrane</keyword>
<comment type="similarity">
    <text evidence="2 14">Belongs to the peptidase M50B family.</text>
</comment>
<dbReference type="GO" id="GO:0046872">
    <property type="term" value="F:metal ion binding"/>
    <property type="evidence" value="ECO:0007669"/>
    <property type="project" value="UniProtKB-UniRule"/>
</dbReference>
<keyword evidence="6 14" id="KW-0479">Metal-binding</keyword>
<keyword evidence="3 14" id="KW-1003">Cell membrane</keyword>
<feature type="transmembrane region" description="Helical" evidence="14">
    <location>
        <begin position="53"/>
        <end position="71"/>
    </location>
</feature>
<dbReference type="EMBL" id="MJUW02000082">
    <property type="protein sequence ID" value="OQD45601.1"/>
    <property type="molecule type" value="Genomic_DNA"/>
</dbReference>
<feature type="transmembrane region" description="Helical" evidence="14">
    <location>
        <begin position="12"/>
        <end position="33"/>
    </location>
</feature>
<feature type="binding site" evidence="16">
    <location>
        <position position="166"/>
    </location>
    <ligand>
        <name>Zn(2+)</name>
        <dbReference type="ChEBI" id="CHEBI:29105"/>
        <note>catalytic</note>
    </ligand>
</feature>
<feature type="domain" description="CBS" evidence="18">
    <location>
        <begin position="251"/>
        <end position="310"/>
    </location>
</feature>
<keyword evidence="4 14" id="KW-0645">Protease</keyword>
<protein>
    <recommendedName>
        <fullName evidence="14">Zinc metalloprotease</fullName>
    </recommendedName>
</protein>
<dbReference type="PROSITE" id="PS51371">
    <property type="entry name" value="CBS"/>
    <property type="match status" value="2"/>
</dbReference>
<keyword evidence="7" id="KW-0677">Repeat</keyword>
<evidence type="ECO:0000256" key="17">
    <source>
        <dbReference type="PROSITE-ProRule" id="PRU00703"/>
    </source>
</evidence>
<dbReference type="InterPro" id="IPR016483">
    <property type="entry name" value="UCP006404_Pept_M50_CBS"/>
</dbReference>
<evidence type="ECO:0000256" key="1">
    <source>
        <dbReference type="ARBA" id="ARBA00004651"/>
    </source>
</evidence>
<feature type="binding site" evidence="16">
    <location>
        <position position="72"/>
    </location>
    <ligand>
        <name>Zn(2+)</name>
        <dbReference type="ChEBI" id="CHEBI:29105"/>
        <note>catalytic</note>
    </ligand>
</feature>
<evidence type="ECO:0000256" key="10">
    <source>
        <dbReference type="ARBA" id="ARBA00022989"/>
    </source>
</evidence>
<dbReference type="CDD" id="cd06164">
    <property type="entry name" value="S2P-M50_SpoIVFB_CBS"/>
    <property type="match status" value="1"/>
</dbReference>
<feature type="transmembrane region" description="Helical" evidence="14">
    <location>
        <begin position="83"/>
        <end position="101"/>
    </location>
</feature>
<sequence length="372" mass="41314">MNKTLVSGSWKIATIMGIPILIHFSWFIAFGLITWSLSTQYFPKAAPELPVAAYWIKGTLAALLLFVSVIIHELSHSYISQKYRIPIASITLFIFGGVAQLKEEPPHPKAEFWVAIAGPISSFLLSAIFFLIAINTGGGPGALFFYLARINFILGAFNLIPGFPMDGGRLLRAALWSKTKDFFRATQKAAAFGQAIALFFLFLGLLLVFTGSSGGFWLLLLGWFLYMAAQSSLQQANLHEILSGIKVKEAMTRDIVTLNSALTIEDVVDKYFLRYGYGYGGFPVMDDGKLLGIVTLKEIKDVPRKDWSKVKVSNILIPHSKKWEVTPDSDLMRALELMIKEDKGRILVIEDGKVVGLITRNGIARYLRIKGK</sequence>
<evidence type="ECO:0000256" key="11">
    <source>
        <dbReference type="ARBA" id="ARBA00023049"/>
    </source>
</evidence>
<dbReference type="InterPro" id="IPR046342">
    <property type="entry name" value="CBS_dom_sf"/>
</dbReference>
<feature type="transmembrane region" description="Helical" evidence="14">
    <location>
        <begin position="141"/>
        <end position="160"/>
    </location>
</feature>
<evidence type="ECO:0000256" key="5">
    <source>
        <dbReference type="ARBA" id="ARBA00022692"/>
    </source>
</evidence>
<keyword evidence="5 14" id="KW-0812">Transmembrane</keyword>
<feature type="binding site" evidence="16">
    <location>
        <position position="76"/>
    </location>
    <ligand>
        <name>Zn(2+)</name>
        <dbReference type="ChEBI" id="CHEBI:29105"/>
        <note>catalytic</note>
    </ligand>
</feature>
<dbReference type="Pfam" id="PF00571">
    <property type="entry name" value="CBS"/>
    <property type="match status" value="2"/>
</dbReference>
<dbReference type="InterPro" id="IPR000644">
    <property type="entry name" value="CBS_dom"/>
</dbReference>
<dbReference type="Gene3D" id="3.10.580.10">
    <property type="entry name" value="CBS-domain"/>
    <property type="match status" value="1"/>
</dbReference>
<evidence type="ECO:0000313" key="20">
    <source>
        <dbReference type="Proteomes" id="UP000242219"/>
    </source>
</evidence>
<dbReference type="SUPFAM" id="SSF54631">
    <property type="entry name" value="CBS-domain pair"/>
    <property type="match status" value="1"/>
</dbReference>
<evidence type="ECO:0000256" key="16">
    <source>
        <dbReference type="PIRSR" id="PIRSR006404-2"/>
    </source>
</evidence>
<dbReference type="GO" id="GO:0005886">
    <property type="term" value="C:plasma membrane"/>
    <property type="evidence" value="ECO:0007669"/>
    <property type="project" value="UniProtKB-SubCell"/>
</dbReference>
<evidence type="ECO:0000256" key="15">
    <source>
        <dbReference type="PIRSR" id="PIRSR006404-1"/>
    </source>
</evidence>